<dbReference type="OrthoDB" id="10315828at2759"/>
<sequence length="89" mass="10091">MSSQQSKPGQQDTEILDTLESDSRPPPTLINSDESSMRNVFTLDMANLRNKVVNSMREYYTSTAENINLILEGRYNNNPSGIPISYFPF</sequence>
<gene>
    <name evidence="2" type="ORF">AYI70_g6460</name>
</gene>
<proteinExistence type="predicted"/>
<reference evidence="2 3" key="1">
    <citation type="submission" date="2017-01" db="EMBL/GenBank/DDBJ databases">
        <authorList>
            <person name="Mah S.A."/>
            <person name="Swanson W.J."/>
            <person name="Moy G.W."/>
            <person name="Vacquier V.D."/>
        </authorList>
    </citation>
    <scope>NUCLEOTIDE SEQUENCE [LARGE SCALE GENOMIC DNA]</scope>
    <source>
        <strain evidence="2 3">GSMNP</strain>
    </source>
</reference>
<dbReference type="Proteomes" id="UP000187283">
    <property type="component" value="Unassembled WGS sequence"/>
</dbReference>
<feature type="region of interest" description="Disordered" evidence="1">
    <location>
        <begin position="1"/>
        <end position="34"/>
    </location>
</feature>
<organism evidence="2 3">
    <name type="scientific">Smittium culicis</name>
    <dbReference type="NCBI Taxonomy" id="133412"/>
    <lineage>
        <taxon>Eukaryota</taxon>
        <taxon>Fungi</taxon>
        <taxon>Fungi incertae sedis</taxon>
        <taxon>Zoopagomycota</taxon>
        <taxon>Kickxellomycotina</taxon>
        <taxon>Harpellomycetes</taxon>
        <taxon>Harpellales</taxon>
        <taxon>Legeriomycetaceae</taxon>
        <taxon>Smittium</taxon>
    </lineage>
</organism>
<evidence type="ECO:0000256" key="1">
    <source>
        <dbReference type="SAM" id="MobiDB-lite"/>
    </source>
</evidence>
<evidence type="ECO:0000313" key="3">
    <source>
        <dbReference type="Proteomes" id="UP000187283"/>
    </source>
</evidence>
<dbReference type="EMBL" id="LSSN01002273">
    <property type="protein sequence ID" value="OMJ16657.1"/>
    <property type="molecule type" value="Genomic_DNA"/>
</dbReference>
<dbReference type="AlphaFoldDB" id="A0A1R1XPT9"/>
<feature type="compositionally biased region" description="Polar residues" evidence="1">
    <location>
        <begin position="1"/>
        <end position="13"/>
    </location>
</feature>
<evidence type="ECO:0000313" key="2">
    <source>
        <dbReference type="EMBL" id="OMJ16657.1"/>
    </source>
</evidence>
<keyword evidence="3" id="KW-1185">Reference proteome</keyword>
<name>A0A1R1XPT9_9FUNG</name>
<comment type="caution">
    <text evidence="2">The sequence shown here is derived from an EMBL/GenBank/DDBJ whole genome shotgun (WGS) entry which is preliminary data.</text>
</comment>
<protein>
    <submittedName>
        <fullName evidence="2">Uncharacterized protein</fullName>
    </submittedName>
</protein>
<accession>A0A1R1XPT9</accession>